<reference evidence="2" key="1">
    <citation type="submission" date="2013-08" db="EMBL/GenBank/DDBJ databases">
        <authorList>
            <person name="Wing R.A."/>
            <person name="Hsing Y."/>
        </authorList>
    </citation>
    <scope>NUCLEOTIDE SEQUENCE</scope>
</reference>
<dbReference type="HOGENOM" id="CLU_2296197_0_0_1"/>
<reference evidence="3" key="3">
    <citation type="submission" date="2018-04" db="EMBL/GenBank/DDBJ databases">
        <title>OnivRS2 (Oryza nivara Reference Sequence Version 2).</title>
        <authorList>
            <person name="Zhang J."/>
            <person name="Kudrna D."/>
            <person name="Lee S."/>
            <person name="Talag J."/>
            <person name="Rajasekar S."/>
            <person name="Welchert J."/>
            <person name="Hsing Y.-I."/>
            <person name="Wing R.A."/>
        </authorList>
    </citation>
    <scope>NUCLEOTIDE SEQUENCE [LARGE SCALE GENOMIC DNA]</scope>
    <source>
        <strain evidence="3">SL10</strain>
    </source>
</reference>
<name>A0A0E0IED9_ORYNI</name>
<protein>
    <submittedName>
        <fullName evidence="3">Uncharacterized protein</fullName>
    </submittedName>
</protein>
<evidence type="ECO:0000313" key="2">
    <source>
        <dbReference type="EnsemblPlants" id="ONIVA01G44990.1"/>
    </source>
</evidence>
<dbReference type="EnsemblPlants" id="ONIVA01G44990.1">
    <property type="protein sequence ID" value="ONIVA01G44990.1"/>
    <property type="gene ID" value="ONIVA01G44990"/>
</dbReference>
<reference evidence="3" key="2">
    <citation type="submission" date="2015-04" db="UniProtKB">
        <authorList>
            <consortium name="EnsemblPlants"/>
        </authorList>
    </citation>
    <scope>IDENTIFICATION</scope>
    <source>
        <strain evidence="3">SL10</strain>
    </source>
</reference>
<dbReference type="Gramene" id="ONIVA08G22860.1">
    <property type="protein sequence ID" value="ONIVA08G22860.1"/>
    <property type="gene ID" value="ONIVA08G22860"/>
</dbReference>
<accession>A0A0E0IED9</accession>
<dbReference type="AlphaFoldDB" id="A0A0E0IED9"/>
<evidence type="ECO:0000256" key="1">
    <source>
        <dbReference type="SAM" id="MobiDB-lite"/>
    </source>
</evidence>
<proteinExistence type="predicted"/>
<evidence type="ECO:0000313" key="3">
    <source>
        <dbReference type="EnsemblPlants" id="ONIVA08G22860.1"/>
    </source>
</evidence>
<dbReference type="EnsemblPlants" id="ONIVA08G22860.1">
    <property type="protein sequence ID" value="ONIVA08G22860.1"/>
    <property type="gene ID" value="ONIVA08G22860"/>
</dbReference>
<dbReference type="Gramene" id="ONIVA01G44990.1">
    <property type="protein sequence ID" value="ONIVA01G44990.1"/>
    <property type="gene ID" value="ONIVA01G44990"/>
</dbReference>
<evidence type="ECO:0000313" key="4">
    <source>
        <dbReference type="Proteomes" id="UP000006591"/>
    </source>
</evidence>
<dbReference type="Proteomes" id="UP000006591">
    <property type="component" value="Chromosome 8"/>
</dbReference>
<organism evidence="3">
    <name type="scientific">Oryza nivara</name>
    <name type="common">Indian wild rice</name>
    <name type="synonym">Oryza sativa f. spontanea</name>
    <dbReference type="NCBI Taxonomy" id="4536"/>
    <lineage>
        <taxon>Eukaryota</taxon>
        <taxon>Viridiplantae</taxon>
        <taxon>Streptophyta</taxon>
        <taxon>Embryophyta</taxon>
        <taxon>Tracheophyta</taxon>
        <taxon>Spermatophyta</taxon>
        <taxon>Magnoliopsida</taxon>
        <taxon>Liliopsida</taxon>
        <taxon>Poales</taxon>
        <taxon>Poaceae</taxon>
        <taxon>BOP clade</taxon>
        <taxon>Oryzoideae</taxon>
        <taxon>Oryzeae</taxon>
        <taxon>Oryzinae</taxon>
        <taxon>Oryza</taxon>
    </lineage>
</organism>
<keyword evidence="4" id="KW-1185">Reference proteome</keyword>
<feature type="compositionally biased region" description="Basic and acidic residues" evidence="1">
    <location>
        <begin position="33"/>
        <end position="44"/>
    </location>
</feature>
<sequence length="102" mass="11575">MEKKKEKQWFHACTCAAGAPELPLKTIGSRIYEKTKGSGEEEQKGKRRRGRLDLEEWKDDDSGDHAWPVAPILMRPSCESGEASIGDEEEGWIWKSGREATR</sequence>
<dbReference type="Proteomes" id="UP000006591">
    <property type="component" value="Chromosome 1"/>
</dbReference>
<feature type="region of interest" description="Disordered" evidence="1">
    <location>
        <begin position="79"/>
        <end position="102"/>
    </location>
</feature>
<feature type="region of interest" description="Disordered" evidence="1">
    <location>
        <begin position="33"/>
        <end position="64"/>
    </location>
</feature>